<dbReference type="InterPro" id="IPR052347">
    <property type="entry name" value="Isochorismatase_Nicotinamidase"/>
</dbReference>
<comment type="similarity">
    <text evidence="1">Belongs to the isochorismatase family.</text>
</comment>
<protein>
    <recommendedName>
        <fullName evidence="6">nicotinamidase</fullName>
        <ecNumber evidence="6">3.5.1.19</ecNumber>
    </recommendedName>
    <alternativeName>
        <fullName evidence="7">Nicotinamide deamidase</fullName>
    </alternativeName>
</protein>
<comment type="pathway">
    <text evidence="5">Cofactor biosynthesis; nicotinate biosynthesis; nicotinate from nicotinamide: step 1/1.</text>
</comment>
<name>A0A1H4BQ79_9ACTO</name>
<evidence type="ECO:0000313" key="9">
    <source>
        <dbReference type="EMBL" id="SEA50258.1"/>
    </source>
</evidence>
<dbReference type="InterPro" id="IPR000868">
    <property type="entry name" value="Isochorismatase-like_dom"/>
</dbReference>
<dbReference type="EC" id="3.5.1.19" evidence="6"/>
<evidence type="ECO:0000256" key="1">
    <source>
        <dbReference type="ARBA" id="ARBA00006336"/>
    </source>
</evidence>
<organism evidence="9 10">
    <name type="scientific">Bowdeniella nasicola</name>
    <dbReference type="NCBI Taxonomy" id="208480"/>
    <lineage>
        <taxon>Bacteria</taxon>
        <taxon>Bacillati</taxon>
        <taxon>Actinomycetota</taxon>
        <taxon>Actinomycetes</taxon>
        <taxon>Actinomycetales</taxon>
        <taxon>Actinomycetaceae</taxon>
        <taxon>Bowdeniella</taxon>
    </lineage>
</organism>
<evidence type="ECO:0000313" key="10">
    <source>
        <dbReference type="Proteomes" id="UP000199288"/>
    </source>
</evidence>
<dbReference type="GO" id="GO:0046872">
    <property type="term" value="F:metal ion binding"/>
    <property type="evidence" value="ECO:0007669"/>
    <property type="project" value="UniProtKB-KW"/>
</dbReference>
<evidence type="ECO:0000256" key="7">
    <source>
        <dbReference type="ARBA" id="ARBA00043224"/>
    </source>
</evidence>
<dbReference type="AlphaFoldDB" id="A0A1H4BQ79"/>
<dbReference type="OrthoDB" id="9791276at2"/>
<dbReference type="EMBL" id="FNQV01000010">
    <property type="protein sequence ID" value="SEA50258.1"/>
    <property type="molecule type" value="Genomic_DNA"/>
</dbReference>
<dbReference type="InterPro" id="IPR036380">
    <property type="entry name" value="Isochorismatase-like_sf"/>
</dbReference>
<dbReference type="Gene3D" id="3.40.50.850">
    <property type="entry name" value="Isochorismatase-like"/>
    <property type="match status" value="1"/>
</dbReference>
<keyword evidence="2" id="KW-0662">Pyridine nucleotide biosynthesis</keyword>
<dbReference type="SUPFAM" id="SSF52499">
    <property type="entry name" value="Isochorismatase-like hydrolases"/>
    <property type="match status" value="1"/>
</dbReference>
<dbReference type="Pfam" id="PF00857">
    <property type="entry name" value="Isochorismatase"/>
    <property type="match status" value="1"/>
</dbReference>
<proteinExistence type="inferred from homology"/>
<dbReference type="GO" id="GO:0008936">
    <property type="term" value="F:nicotinamidase activity"/>
    <property type="evidence" value="ECO:0007669"/>
    <property type="project" value="UniProtKB-EC"/>
</dbReference>
<reference evidence="10" key="1">
    <citation type="submission" date="2016-10" db="EMBL/GenBank/DDBJ databases">
        <authorList>
            <person name="Varghese N."/>
            <person name="Submissions S."/>
        </authorList>
    </citation>
    <scope>NUCLEOTIDE SEQUENCE [LARGE SCALE GENOMIC DNA]</scope>
    <source>
        <strain evidence="10">KPR-1</strain>
    </source>
</reference>
<accession>A0A1H4BQ79</accession>
<evidence type="ECO:0000256" key="3">
    <source>
        <dbReference type="ARBA" id="ARBA00022723"/>
    </source>
</evidence>
<keyword evidence="4" id="KW-0378">Hydrolase</keyword>
<dbReference type="PANTHER" id="PTHR11080:SF2">
    <property type="entry name" value="LD05707P"/>
    <property type="match status" value="1"/>
</dbReference>
<gene>
    <name evidence="9" type="ORF">SAMN02910418_01739</name>
</gene>
<dbReference type="RefSeq" id="WP_092564992.1">
    <property type="nucleotide sequence ID" value="NZ_FNQV01000010.1"/>
</dbReference>
<dbReference type="Proteomes" id="UP000199288">
    <property type="component" value="Unassembled WGS sequence"/>
</dbReference>
<evidence type="ECO:0000256" key="5">
    <source>
        <dbReference type="ARBA" id="ARBA00037900"/>
    </source>
</evidence>
<keyword evidence="10" id="KW-1185">Reference proteome</keyword>
<keyword evidence="3" id="KW-0479">Metal-binding</keyword>
<dbReference type="PANTHER" id="PTHR11080">
    <property type="entry name" value="PYRAZINAMIDASE/NICOTINAMIDASE"/>
    <property type="match status" value="1"/>
</dbReference>
<evidence type="ECO:0000259" key="8">
    <source>
        <dbReference type="Pfam" id="PF00857"/>
    </source>
</evidence>
<evidence type="ECO:0000256" key="4">
    <source>
        <dbReference type="ARBA" id="ARBA00022801"/>
    </source>
</evidence>
<evidence type="ECO:0000256" key="6">
    <source>
        <dbReference type="ARBA" id="ARBA00039017"/>
    </source>
</evidence>
<sequence>MARALLVVDVQPTFCEDGALGVAGGNAVAQRIADFVASHRDDYALIATSQDWHIDPGEHFSDNPDFVDTWPPHGVAGTAEAELHPALAGLNADIAVKKGQYSAAYSAFEGVTEDGTSLAEVLKDAGIEAVDVVGIAESHCVCASALDARKEGWPVRCFSDLTVPVSEELGAAARQTMADAGVELADSSDLGMAGHA</sequence>
<evidence type="ECO:0000256" key="2">
    <source>
        <dbReference type="ARBA" id="ARBA00022642"/>
    </source>
</evidence>
<dbReference type="GO" id="GO:0019363">
    <property type="term" value="P:pyridine nucleotide biosynthetic process"/>
    <property type="evidence" value="ECO:0007669"/>
    <property type="project" value="UniProtKB-KW"/>
</dbReference>
<feature type="domain" description="Isochorismatase-like" evidence="8">
    <location>
        <begin position="4"/>
        <end position="187"/>
    </location>
</feature>